<dbReference type="InterPro" id="IPR036428">
    <property type="entry name" value="PCD_sf"/>
</dbReference>
<dbReference type="PANTHER" id="PTHR12599:SF0">
    <property type="entry name" value="PTERIN-4-ALPHA-CARBINOLAMINE DEHYDRATASE"/>
    <property type="match status" value="1"/>
</dbReference>
<evidence type="ECO:0000256" key="1">
    <source>
        <dbReference type="ARBA" id="ARBA00001554"/>
    </source>
</evidence>
<sequence>MITSLTDTERTTALPALGETGWRALPDRDAIRKIWKFRSFSEAWGFMSRVALAAEKADHHPEWLNIYNVVDVTLTTHACNGLSALDLALARKMDKLAGAASVQVDHSEPVACLCQIKHGEIKHGGA</sequence>
<evidence type="ECO:0000256" key="2">
    <source>
        <dbReference type="ARBA" id="ARBA00006472"/>
    </source>
</evidence>
<dbReference type="PANTHER" id="PTHR12599">
    <property type="entry name" value="PTERIN-4-ALPHA-CARBINOLAMINE DEHYDRATASE"/>
    <property type="match status" value="1"/>
</dbReference>
<dbReference type="InterPro" id="IPR001533">
    <property type="entry name" value="Pterin_deHydtase"/>
</dbReference>
<evidence type="ECO:0000256" key="3">
    <source>
        <dbReference type="ARBA" id="ARBA00023239"/>
    </source>
</evidence>
<evidence type="ECO:0000313" key="5">
    <source>
        <dbReference type="EMBL" id="SEO00521.1"/>
    </source>
</evidence>
<dbReference type="OrthoDB" id="9794987at2"/>
<dbReference type="RefSeq" id="WP_091303107.1">
    <property type="nucleotide sequence ID" value="NZ_FOCE01000010.1"/>
</dbReference>
<evidence type="ECO:0000313" key="6">
    <source>
        <dbReference type="Proteomes" id="UP000198761"/>
    </source>
</evidence>
<organism evidence="5 6">
    <name type="scientific">Gemmobacter aquatilis</name>
    <dbReference type="NCBI Taxonomy" id="933059"/>
    <lineage>
        <taxon>Bacteria</taxon>
        <taxon>Pseudomonadati</taxon>
        <taxon>Pseudomonadota</taxon>
        <taxon>Alphaproteobacteria</taxon>
        <taxon>Rhodobacterales</taxon>
        <taxon>Paracoccaceae</taxon>
        <taxon>Gemmobacter</taxon>
    </lineage>
</organism>
<reference evidence="5 6" key="1">
    <citation type="submission" date="2016-10" db="EMBL/GenBank/DDBJ databases">
        <authorList>
            <person name="de Groot N.N."/>
        </authorList>
    </citation>
    <scope>NUCLEOTIDE SEQUENCE [LARGE SCALE GENOMIC DNA]</scope>
    <source>
        <strain evidence="5 6">DSM 3857</strain>
    </source>
</reference>
<comment type="similarity">
    <text evidence="2 4">Belongs to the pterin-4-alpha-carbinolamine dehydratase family.</text>
</comment>
<accession>A0A1H8L611</accession>
<dbReference type="Pfam" id="PF01329">
    <property type="entry name" value="Pterin_4a"/>
    <property type="match status" value="1"/>
</dbReference>
<protein>
    <recommendedName>
        <fullName evidence="4">Putative pterin-4-alpha-carbinolamine dehydratase</fullName>
        <shortName evidence="4">PHS</shortName>
        <ecNumber evidence="4">4.2.1.96</ecNumber>
    </recommendedName>
    <alternativeName>
        <fullName evidence="4">4-alpha-hydroxy-tetrahydropterin dehydratase</fullName>
    </alternativeName>
    <alternativeName>
        <fullName evidence="4">Pterin carbinolamine dehydratase</fullName>
        <shortName evidence="4">PCD</shortName>
    </alternativeName>
</protein>
<gene>
    <name evidence="5" type="ORF">SAMN04488103_110115</name>
</gene>
<dbReference type="GO" id="GO:0006729">
    <property type="term" value="P:tetrahydrobiopterin biosynthetic process"/>
    <property type="evidence" value="ECO:0007669"/>
    <property type="project" value="InterPro"/>
</dbReference>
<dbReference type="NCBIfam" id="NF002018">
    <property type="entry name" value="PRK00823.1-3"/>
    <property type="match status" value="1"/>
</dbReference>
<dbReference type="CDD" id="cd00914">
    <property type="entry name" value="PCD_DCoH_subfamily_b"/>
    <property type="match status" value="1"/>
</dbReference>
<dbReference type="EC" id="4.2.1.96" evidence="4"/>
<keyword evidence="3 4" id="KW-0456">Lyase</keyword>
<dbReference type="Gene3D" id="3.30.1360.20">
    <property type="entry name" value="Transcriptional coactivator/pterin dehydratase"/>
    <property type="match status" value="1"/>
</dbReference>
<comment type="catalytic activity">
    <reaction evidence="1 4">
        <text>(4aS,6R)-4a-hydroxy-L-erythro-5,6,7,8-tetrahydrobiopterin = (6R)-L-erythro-6,7-dihydrobiopterin + H2O</text>
        <dbReference type="Rhea" id="RHEA:11920"/>
        <dbReference type="ChEBI" id="CHEBI:15377"/>
        <dbReference type="ChEBI" id="CHEBI:15642"/>
        <dbReference type="ChEBI" id="CHEBI:43120"/>
        <dbReference type="EC" id="4.2.1.96"/>
    </reaction>
</comment>
<dbReference type="GO" id="GO:0008124">
    <property type="term" value="F:4-alpha-hydroxytetrahydrobiopterin dehydratase activity"/>
    <property type="evidence" value="ECO:0007669"/>
    <property type="project" value="UniProtKB-UniRule"/>
</dbReference>
<dbReference type="SUPFAM" id="SSF55248">
    <property type="entry name" value="PCD-like"/>
    <property type="match status" value="1"/>
</dbReference>
<keyword evidence="6" id="KW-1185">Reference proteome</keyword>
<dbReference type="HAMAP" id="MF_00434">
    <property type="entry name" value="Pterin_4_alpha"/>
    <property type="match status" value="1"/>
</dbReference>
<evidence type="ECO:0000256" key="4">
    <source>
        <dbReference type="HAMAP-Rule" id="MF_00434"/>
    </source>
</evidence>
<name>A0A1H8L611_9RHOB</name>
<proteinExistence type="inferred from homology"/>
<dbReference type="STRING" id="933059.SAMN04488103_110115"/>
<dbReference type="AlphaFoldDB" id="A0A1H8L611"/>
<dbReference type="EMBL" id="FOCE01000010">
    <property type="protein sequence ID" value="SEO00521.1"/>
    <property type="molecule type" value="Genomic_DNA"/>
</dbReference>
<dbReference type="Proteomes" id="UP000198761">
    <property type="component" value="Unassembled WGS sequence"/>
</dbReference>